<dbReference type="Proteomes" id="UP000494135">
    <property type="component" value="Unassembled WGS sequence"/>
</dbReference>
<dbReference type="AlphaFoldDB" id="A0A6J5DNH3"/>
<dbReference type="OrthoDB" id="8227562at2"/>
<reference evidence="1 2" key="1">
    <citation type="submission" date="2020-04" db="EMBL/GenBank/DDBJ databases">
        <authorList>
            <person name="De Canck E."/>
        </authorList>
    </citation>
    <scope>NUCLEOTIDE SEQUENCE [LARGE SCALE GENOMIC DNA]</scope>
    <source>
        <strain evidence="1 2">LMG 29660</strain>
    </source>
</reference>
<name>A0A6J5DNH3_9BURK</name>
<dbReference type="RefSeq" id="WP_133059160.1">
    <property type="nucleotide sequence ID" value="NZ_CADIKG010000004.1"/>
</dbReference>
<evidence type="ECO:0000313" key="2">
    <source>
        <dbReference type="Proteomes" id="UP000494135"/>
    </source>
</evidence>
<gene>
    <name evidence="1" type="ORF">LMG29660_02336</name>
</gene>
<evidence type="ECO:0000313" key="1">
    <source>
        <dbReference type="EMBL" id="CAB3754545.1"/>
    </source>
</evidence>
<dbReference type="EMBL" id="CADIKG010000004">
    <property type="protein sequence ID" value="CAB3754545.1"/>
    <property type="molecule type" value="Genomic_DNA"/>
</dbReference>
<protein>
    <recommendedName>
        <fullName evidence="3">Terminase small subunit</fullName>
    </recommendedName>
</protein>
<organism evidence="1 2">
    <name type="scientific">Burkholderia puraquae</name>
    <dbReference type="NCBI Taxonomy" id="1904757"/>
    <lineage>
        <taxon>Bacteria</taxon>
        <taxon>Pseudomonadati</taxon>
        <taxon>Pseudomonadota</taxon>
        <taxon>Betaproteobacteria</taxon>
        <taxon>Burkholderiales</taxon>
        <taxon>Burkholderiaceae</taxon>
        <taxon>Burkholderia</taxon>
        <taxon>Burkholderia cepacia complex</taxon>
    </lineage>
</organism>
<accession>A0A6J5DNH3</accession>
<sequence length="135" mass="14656">MPRIVRLNDRHLKYIDGRIAGKSGPVAAREAGFSESRASDLARNPLIVAELERRRAELREKAGYDFDAAMKELATAAAFAVQTKNATALARVTELRMRLAGLMKDKDPNAGAGTVTFVINGVTPQAPRAEIAHNE</sequence>
<evidence type="ECO:0008006" key="3">
    <source>
        <dbReference type="Google" id="ProtNLM"/>
    </source>
</evidence>
<proteinExistence type="predicted"/>